<reference evidence="3 4" key="1">
    <citation type="submission" date="2018-06" db="EMBL/GenBank/DDBJ databases">
        <title>Genome Sequence of the Brown Rot Fungal Pathogen Monilinia fructigena.</title>
        <authorList>
            <person name="Landi L."/>
            <person name="De Miccolis Angelini R.M."/>
            <person name="Pollastro S."/>
            <person name="Abate D."/>
            <person name="Faretra F."/>
            <person name="Romanazzi G."/>
        </authorList>
    </citation>
    <scope>NUCLEOTIDE SEQUENCE [LARGE SCALE GENOMIC DNA]</scope>
    <source>
        <strain evidence="3 4">Mfrg269</strain>
    </source>
</reference>
<accession>A0A395J6E4</accession>
<evidence type="ECO:0000313" key="3">
    <source>
        <dbReference type="EMBL" id="RAL68020.1"/>
    </source>
</evidence>
<dbReference type="PANTHER" id="PTHR36440">
    <property type="entry name" value="PUTATIVE (AFU_ORTHOLOGUE AFUA_8G07350)-RELATED"/>
    <property type="match status" value="1"/>
</dbReference>
<dbReference type="CDD" id="cd02215">
    <property type="entry name" value="cupin_QDO_N_C"/>
    <property type="match status" value="1"/>
</dbReference>
<dbReference type="Gene3D" id="2.60.120.10">
    <property type="entry name" value="Jelly Rolls"/>
    <property type="match status" value="2"/>
</dbReference>
<dbReference type="InterPro" id="IPR053146">
    <property type="entry name" value="QDO-like"/>
</dbReference>
<comment type="caution">
    <text evidence="3">The sequence shown here is derived from an EMBL/GenBank/DDBJ whole genome shotgun (WGS) entry which is preliminary data.</text>
</comment>
<dbReference type="SUPFAM" id="SSF51182">
    <property type="entry name" value="RmlC-like cupins"/>
    <property type="match status" value="1"/>
</dbReference>
<dbReference type="AlphaFoldDB" id="A0A395J6E4"/>
<dbReference type="Proteomes" id="UP000249056">
    <property type="component" value="Unassembled WGS sequence"/>
</dbReference>
<evidence type="ECO:0000256" key="1">
    <source>
        <dbReference type="SAM" id="MobiDB-lite"/>
    </source>
</evidence>
<feature type="domain" description="Cupin type-2" evidence="2">
    <location>
        <begin position="62"/>
        <end position="112"/>
    </location>
</feature>
<protein>
    <recommendedName>
        <fullName evidence="2">Cupin type-2 domain-containing protein</fullName>
    </recommendedName>
</protein>
<dbReference type="OrthoDB" id="2588190at2759"/>
<dbReference type="EMBL" id="QKRW01000002">
    <property type="protein sequence ID" value="RAL68020.1"/>
    <property type="molecule type" value="Genomic_DNA"/>
</dbReference>
<evidence type="ECO:0000259" key="2">
    <source>
        <dbReference type="Pfam" id="PF07883"/>
    </source>
</evidence>
<keyword evidence="4" id="KW-1185">Reference proteome</keyword>
<gene>
    <name evidence="3" type="ORF">DID88_008744</name>
</gene>
<dbReference type="Pfam" id="PF07883">
    <property type="entry name" value="Cupin_2"/>
    <property type="match status" value="1"/>
</dbReference>
<sequence length="395" mass="43521">MVPIPHLATPPGEATPYVLPCFTGELWTIPCSNSTMRLLVTGNETNNAFAVVGTGGTKDQPIGFHYHKEAHDVFLCLKGTLNVWANDEARSLNPGDFASVPPGTIHQYQIASSHTEFLGLIVPGGWEEFFRFIGEPYSGPLFPTNDNRNPFKVLIPKLMAATEKFDMIPVREKKTFDPQPWNGTENKLPGKCENGGYFLKDGEGEKKVIGGTVLRALCRREETDDRFSIYDILGSSIHAYKAFSKEVTFADTHHAIYTVDGALKLTIGGEEVIAPAGETTFVPAGTKFKVEFETVYARAYVFANGGGIGELLSGLGISYFIITDELWSTVSLQQIMNKRPLLKGPLHPPRSNPSSLSYTEPLKSRNEVSMNDRRVNIKEFDGSAIPQPFLDPSIM</sequence>
<dbReference type="InterPro" id="IPR014710">
    <property type="entry name" value="RmlC-like_jellyroll"/>
</dbReference>
<name>A0A395J6E4_9HELO</name>
<dbReference type="InterPro" id="IPR011051">
    <property type="entry name" value="RmlC_Cupin_sf"/>
</dbReference>
<organism evidence="3 4">
    <name type="scientific">Monilinia fructigena</name>
    <dbReference type="NCBI Taxonomy" id="38457"/>
    <lineage>
        <taxon>Eukaryota</taxon>
        <taxon>Fungi</taxon>
        <taxon>Dikarya</taxon>
        <taxon>Ascomycota</taxon>
        <taxon>Pezizomycotina</taxon>
        <taxon>Leotiomycetes</taxon>
        <taxon>Helotiales</taxon>
        <taxon>Sclerotiniaceae</taxon>
        <taxon>Monilinia</taxon>
    </lineage>
</organism>
<evidence type="ECO:0000313" key="4">
    <source>
        <dbReference type="Proteomes" id="UP000249056"/>
    </source>
</evidence>
<dbReference type="PANTHER" id="PTHR36440:SF1">
    <property type="entry name" value="PUTATIVE (AFU_ORTHOLOGUE AFUA_8G07350)-RELATED"/>
    <property type="match status" value="1"/>
</dbReference>
<feature type="region of interest" description="Disordered" evidence="1">
    <location>
        <begin position="342"/>
        <end position="363"/>
    </location>
</feature>
<proteinExistence type="predicted"/>
<dbReference type="InterPro" id="IPR013096">
    <property type="entry name" value="Cupin_2"/>
</dbReference>